<dbReference type="Proteomes" id="UP001630127">
    <property type="component" value="Unassembled WGS sequence"/>
</dbReference>
<name>A0ABD2YKV9_9GENT</name>
<evidence type="ECO:0000313" key="2">
    <source>
        <dbReference type="Proteomes" id="UP001630127"/>
    </source>
</evidence>
<accession>A0ABD2YKV9</accession>
<dbReference type="AlphaFoldDB" id="A0ABD2YKV9"/>
<dbReference type="EMBL" id="JBJUIK010000013">
    <property type="protein sequence ID" value="KAL3506193.1"/>
    <property type="molecule type" value="Genomic_DNA"/>
</dbReference>
<sequence>MDYMSVLSSLTSCCSANAFSTSVDSGCATSAGIGYAYASPIAANSIQSKFLYLDADYGSVGPAMVQGSATSAVTCLSTIAYSGFASDASSVVAALALVLNLTLKRKVKCYFGNEASHKKAT</sequence>
<proteinExistence type="predicted"/>
<protein>
    <submittedName>
        <fullName evidence="1">Uncharacterized protein</fullName>
    </submittedName>
</protein>
<comment type="caution">
    <text evidence="1">The sequence shown here is derived from an EMBL/GenBank/DDBJ whole genome shotgun (WGS) entry which is preliminary data.</text>
</comment>
<gene>
    <name evidence="1" type="ORF">ACH5RR_031575</name>
</gene>
<keyword evidence="2" id="KW-1185">Reference proteome</keyword>
<evidence type="ECO:0000313" key="1">
    <source>
        <dbReference type="EMBL" id="KAL3506193.1"/>
    </source>
</evidence>
<organism evidence="1 2">
    <name type="scientific">Cinchona calisaya</name>
    <dbReference type="NCBI Taxonomy" id="153742"/>
    <lineage>
        <taxon>Eukaryota</taxon>
        <taxon>Viridiplantae</taxon>
        <taxon>Streptophyta</taxon>
        <taxon>Embryophyta</taxon>
        <taxon>Tracheophyta</taxon>
        <taxon>Spermatophyta</taxon>
        <taxon>Magnoliopsida</taxon>
        <taxon>eudicotyledons</taxon>
        <taxon>Gunneridae</taxon>
        <taxon>Pentapetalae</taxon>
        <taxon>asterids</taxon>
        <taxon>lamiids</taxon>
        <taxon>Gentianales</taxon>
        <taxon>Rubiaceae</taxon>
        <taxon>Cinchonoideae</taxon>
        <taxon>Cinchoneae</taxon>
        <taxon>Cinchona</taxon>
    </lineage>
</organism>
<reference evidence="1 2" key="1">
    <citation type="submission" date="2024-11" db="EMBL/GenBank/DDBJ databases">
        <title>A near-complete genome assembly of Cinchona calisaya.</title>
        <authorList>
            <person name="Lian D.C."/>
            <person name="Zhao X.W."/>
            <person name="Wei L."/>
        </authorList>
    </citation>
    <scope>NUCLEOTIDE SEQUENCE [LARGE SCALE GENOMIC DNA]</scope>
    <source>
        <tissue evidence="1">Nenye</tissue>
    </source>
</reference>